<protein>
    <recommendedName>
        <fullName evidence="3">Apple domain-containing protein</fullName>
    </recommendedName>
</protein>
<evidence type="ECO:0008006" key="3">
    <source>
        <dbReference type="Google" id="ProtNLM"/>
    </source>
</evidence>
<accession>A0A6A6QX76</accession>
<dbReference type="AlphaFoldDB" id="A0A6A6QX76"/>
<dbReference type="OrthoDB" id="3943216at2759"/>
<evidence type="ECO:0000313" key="1">
    <source>
        <dbReference type="EMBL" id="KAF2495637.1"/>
    </source>
</evidence>
<keyword evidence="2" id="KW-1185">Reference proteome</keyword>
<dbReference type="EMBL" id="MU004189">
    <property type="protein sequence ID" value="KAF2495637.1"/>
    <property type="molecule type" value="Genomic_DNA"/>
</dbReference>
<name>A0A6A6QX76_9PEZI</name>
<evidence type="ECO:0000313" key="2">
    <source>
        <dbReference type="Proteomes" id="UP000799750"/>
    </source>
</evidence>
<reference evidence="1" key="1">
    <citation type="journal article" date="2020" name="Stud. Mycol.">
        <title>101 Dothideomycetes genomes: a test case for predicting lifestyles and emergence of pathogens.</title>
        <authorList>
            <person name="Haridas S."/>
            <person name="Albert R."/>
            <person name="Binder M."/>
            <person name="Bloem J."/>
            <person name="Labutti K."/>
            <person name="Salamov A."/>
            <person name="Andreopoulos B."/>
            <person name="Baker S."/>
            <person name="Barry K."/>
            <person name="Bills G."/>
            <person name="Bluhm B."/>
            <person name="Cannon C."/>
            <person name="Castanera R."/>
            <person name="Culley D."/>
            <person name="Daum C."/>
            <person name="Ezra D."/>
            <person name="Gonzalez J."/>
            <person name="Henrissat B."/>
            <person name="Kuo A."/>
            <person name="Liang C."/>
            <person name="Lipzen A."/>
            <person name="Lutzoni F."/>
            <person name="Magnuson J."/>
            <person name="Mondo S."/>
            <person name="Nolan M."/>
            <person name="Ohm R."/>
            <person name="Pangilinan J."/>
            <person name="Park H.-J."/>
            <person name="Ramirez L."/>
            <person name="Alfaro M."/>
            <person name="Sun H."/>
            <person name="Tritt A."/>
            <person name="Yoshinaga Y."/>
            <person name="Zwiers L.-H."/>
            <person name="Turgeon B."/>
            <person name="Goodwin S."/>
            <person name="Spatafora J."/>
            <person name="Crous P."/>
            <person name="Grigoriev I."/>
        </authorList>
    </citation>
    <scope>NUCLEOTIDE SEQUENCE</scope>
    <source>
        <strain evidence="1">CBS 269.34</strain>
    </source>
</reference>
<gene>
    <name evidence="1" type="ORF">BU16DRAFT_618407</name>
</gene>
<proteinExistence type="predicted"/>
<dbReference type="Proteomes" id="UP000799750">
    <property type="component" value="Unassembled WGS sequence"/>
</dbReference>
<organism evidence="1 2">
    <name type="scientific">Lophium mytilinum</name>
    <dbReference type="NCBI Taxonomy" id="390894"/>
    <lineage>
        <taxon>Eukaryota</taxon>
        <taxon>Fungi</taxon>
        <taxon>Dikarya</taxon>
        <taxon>Ascomycota</taxon>
        <taxon>Pezizomycotina</taxon>
        <taxon>Dothideomycetes</taxon>
        <taxon>Pleosporomycetidae</taxon>
        <taxon>Mytilinidiales</taxon>
        <taxon>Mytilinidiaceae</taxon>
        <taxon>Lophium</taxon>
    </lineage>
</organism>
<sequence length="123" mass="13878">MGHRENNPENDAISRFPADTTEICMEHCSRFWGDNGEGCFGIVWHNSLCWLRNSTTSTQDLYAQTGTYSALVPSDEVKGASTDCPFDNFSVQTVRNEEQYTIYCGQVMNGYDLCFDNYASCLL</sequence>